<gene>
    <name evidence="8" type="ORF">EG68_02570</name>
</gene>
<dbReference type="Proteomes" id="UP000822476">
    <property type="component" value="Unassembled WGS sequence"/>
</dbReference>
<dbReference type="OrthoDB" id="411524at2759"/>
<keyword evidence="4" id="KW-1133">Transmembrane helix</keyword>
<keyword evidence="7" id="KW-0325">Glycoprotein</keyword>
<accession>A0A8S9Z4J6</accession>
<keyword evidence="5" id="KW-0333">Golgi apparatus</keyword>
<dbReference type="InterPro" id="IPR002495">
    <property type="entry name" value="Glyco_trans_8"/>
</dbReference>
<dbReference type="GO" id="GO:0035269">
    <property type="term" value="P:protein O-linked glycosylation via mannose"/>
    <property type="evidence" value="ECO:0007669"/>
    <property type="project" value="TreeGrafter"/>
</dbReference>
<dbReference type="InterPro" id="IPR029044">
    <property type="entry name" value="Nucleotide-diphossugar_trans"/>
</dbReference>
<dbReference type="GO" id="GO:0000139">
    <property type="term" value="C:Golgi membrane"/>
    <property type="evidence" value="ECO:0007669"/>
    <property type="project" value="UniProtKB-SubCell"/>
</dbReference>
<evidence type="ECO:0000313" key="9">
    <source>
        <dbReference type="Proteomes" id="UP000822476"/>
    </source>
</evidence>
<dbReference type="PANTHER" id="PTHR12270:SF25">
    <property type="entry name" value="GLYCOSYLTRANSFERASE-LIKE PROTEIN LARGE"/>
    <property type="match status" value="1"/>
</dbReference>
<evidence type="ECO:0000256" key="1">
    <source>
        <dbReference type="ARBA" id="ARBA00004323"/>
    </source>
</evidence>
<name>A0A8S9Z4J6_9TREM</name>
<keyword evidence="3" id="KW-0735">Signal-anchor</keyword>
<dbReference type="EMBL" id="JTDE01000895">
    <property type="protein sequence ID" value="KAF7260091.1"/>
    <property type="molecule type" value="Genomic_DNA"/>
</dbReference>
<sequence length="781" mass="91541">MFRARIKFHNCMDVPRHVAVSILSVATILVLFQLYRENGSRCSTQLTFPHTSHSSKSWMTDVLKNDSKYKMEDDIYIKKRKPSVIHLSLMIGGARSTLQAITLTKSVLYHHTSPQLDILNNTRLEVSPNKALSHHYQHLHLHLIVDRMAYLSLSTLLDSWNLPGLGYSFYPVEKYLEHVVWIPTNHYSGIYGLAKIILTEILPQNLEKVIFLDCDLLINADISQLWAHFDHFLSKQVIGLAENQSPWYIMDQSNVVWPAIGSGYNTGVMLLHLERLRRLPWNHLWRNTTIETLKFLPYAPLADQDVINTALKTLGSNSIYKLPCEWNRQLVRNAHPKNCSVSWDPVNPDHHTDSTRYLKIAHFNNQEKPDILWPDWLEPINESQNEDHTIDFQLRQTFIEQYRYFRDYDGQVLKSKIKEICSKWCRFDERKRGRGEKLETPNSICARFNGEHRIHRRVHPFYFPYEMASTSRTVHSTIITSTANNVTLVSQLSFDRLHRLEELARRWEGPMSLALYLTDKEAGVLVDFLYNSQALQNRRNIGYHVVYVDGPFYPINALRNIAVQYAQTDYVFLIDVDFLPSLNSYPYFEDVIQTRVPTFNKSGTQKTGDAKWCFVIPAFELFEVRYDRLPDTKQALLEHLNNESIKPFRHEVWTAGHMATDYERWKNTSSIYAVNWSADYEPYVIVQREAAQFDERFVGFGWNKASFIMQLDVLNFQFLVLPHAFLLHLPHPPSIEVFRYRTNKVYRSCVDELKLGFIKHLARQYGVRALKYLDFRRDTER</sequence>
<evidence type="ECO:0000256" key="4">
    <source>
        <dbReference type="ARBA" id="ARBA00022989"/>
    </source>
</evidence>
<proteinExistence type="predicted"/>
<evidence type="ECO:0000256" key="6">
    <source>
        <dbReference type="ARBA" id="ARBA00023136"/>
    </source>
</evidence>
<protein>
    <recommendedName>
        <fullName evidence="10">Glycosyltransferase-like protein LARGE</fullName>
    </recommendedName>
</protein>
<keyword evidence="6" id="KW-0472">Membrane</keyword>
<dbReference type="SUPFAM" id="SSF53448">
    <property type="entry name" value="Nucleotide-diphospho-sugar transferases"/>
    <property type="match status" value="2"/>
</dbReference>
<evidence type="ECO:0000256" key="7">
    <source>
        <dbReference type="ARBA" id="ARBA00023180"/>
    </source>
</evidence>
<keyword evidence="2" id="KW-0812">Transmembrane</keyword>
<evidence type="ECO:0000256" key="2">
    <source>
        <dbReference type="ARBA" id="ARBA00022692"/>
    </source>
</evidence>
<dbReference type="Pfam" id="PF13896">
    <property type="entry name" value="Glyco_transf_49"/>
    <property type="match status" value="2"/>
</dbReference>
<evidence type="ECO:0008006" key="10">
    <source>
        <dbReference type="Google" id="ProtNLM"/>
    </source>
</evidence>
<dbReference type="Pfam" id="PF01501">
    <property type="entry name" value="Glyco_transf_8"/>
    <property type="match status" value="1"/>
</dbReference>
<evidence type="ECO:0000256" key="3">
    <source>
        <dbReference type="ARBA" id="ARBA00022968"/>
    </source>
</evidence>
<dbReference type="InterPro" id="IPR051292">
    <property type="entry name" value="Xyl/GlcA_transferase"/>
</dbReference>
<reference evidence="8" key="1">
    <citation type="submission" date="2019-07" db="EMBL/GenBank/DDBJ databases">
        <title>Annotation for the trematode Paragonimus miyazaki's.</title>
        <authorList>
            <person name="Choi Y.-J."/>
        </authorList>
    </citation>
    <scope>NUCLEOTIDE SEQUENCE</scope>
    <source>
        <strain evidence="8">Japan</strain>
    </source>
</reference>
<organism evidence="8 9">
    <name type="scientific">Paragonimus skrjabini miyazakii</name>
    <dbReference type="NCBI Taxonomy" id="59628"/>
    <lineage>
        <taxon>Eukaryota</taxon>
        <taxon>Metazoa</taxon>
        <taxon>Spiralia</taxon>
        <taxon>Lophotrochozoa</taxon>
        <taxon>Platyhelminthes</taxon>
        <taxon>Trematoda</taxon>
        <taxon>Digenea</taxon>
        <taxon>Plagiorchiida</taxon>
        <taxon>Troglotremata</taxon>
        <taxon>Troglotrematidae</taxon>
        <taxon>Paragonimus</taxon>
    </lineage>
</organism>
<dbReference type="Gene3D" id="3.90.550.10">
    <property type="entry name" value="Spore Coat Polysaccharide Biosynthesis Protein SpsA, Chain A"/>
    <property type="match status" value="2"/>
</dbReference>
<evidence type="ECO:0000256" key="5">
    <source>
        <dbReference type="ARBA" id="ARBA00023034"/>
    </source>
</evidence>
<keyword evidence="9" id="KW-1185">Reference proteome</keyword>
<comment type="caution">
    <text evidence="8">The sequence shown here is derived from an EMBL/GenBank/DDBJ whole genome shotgun (WGS) entry which is preliminary data.</text>
</comment>
<dbReference type="GO" id="GO:0042285">
    <property type="term" value="F:xylosyltransferase activity"/>
    <property type="evidence" value="ECO:0007669"/>
    <property type="project" value="TreeGrafter"/>
</dbReference>
<dbReference type="AlphaFoldDB" id="A0A8S9Z4J6"/>
<dbReference type="PANTHER" id="PTHR12270">
    <property type="entry name" value="GLYCOSYLTRANSFERASE-RELATED"/>
    <property type="match status" value="1"/>
</dbReference>
<evidence type="ECO:0000313" key="8">
    <source>
        <dbReference type="EMBL" id="KAF7260091.1"/>
    </source>
</evidence>
<comment type="subcellular location">
    <subcellularLocation>
        <location evidence="1">Golgi apparatus membrane</location>
        <topology evidence="1">Single-pass type II membrane protein</topology>
    </subcellularLocation>
</comment>
<dbReference type="FunFam" id="3.90.550.10:FF:000016">
    <property type="entry name" value="LARGE xylosyl- and glucuronyltransferase 2"/>
    <property type="match status" value="1"/>
</dbReference>
<dbReference type="GO" id="GO:0015020">
    <property type="term" value="F:glucuronosyltransferase activity"/>
    <property type="evidence" value="ECO:0007669"/>
    <property type="project" value="TreeGrafter"/>
</dbReference>